<protein>
    <submittedName>
        <fullName evidence="1">Uncharacterized protein</fullName>
    </submittedName>
</protein>
<organism evidence="1 2">
    <name type="scientific">Paenibacillus peoriae</name>
    <dbReference type="NCBI Taxonomy" id="59893"/>
    <lineage>
        <taxon>Bacteria</taxon>
        <taxon>Bacillati</taxon>
        <taxon>Bacillota</taxon>
        <taxon>Bacilli</taxon>
        <taxon>Bacillales</taxon>
        <taxon>Paenibacillaceae</taxon>
        <taxon>Paenibacillus</taxon>
    </lineage>
</organism>
<dbReference type="EMBL" id="CP061172">
    <property type="protein sequence ID" value="QNR65395.1"/>
    <property type="molecule type" value="Genomic_DNA"/>
</dbReference>
<proteinExistence type="predicted"/>
<dbReference type="RefSeq" id="WP_190297295.1">
    <property type="nucleotide sequence ID" value="NZ_CP061172.1"/>
</dbReference>
<accession>A0A7H0Y2T7</accession>
<evidence type="ECO:0000313" key="1">
    <source>
        <dbReference type="EMBL" id="QNR65395.1"/>
    </source>
</evidence>
<reference evidence="1 2" key="1">
    <citation type="submission" date="2020-09" db="EMBL/GenBank/DDBJ databases">
        <title>Characterization of Paenibacillus peoriae strain ZF390 with broad-spectrum antimicrobial activity as a potential biocontrol agent.</title>
        <authorList>
            <person name="Li L."/>
            <person name="Zhao Y."/>
            <person name="Li B."/>
            <person name="Xie X."/>
        </authorList>
    </citation>
    <scope>NUCLEOTIDE SEQUENCE [LARGE SCALE GENOMIC DNA]</scope>
    <source>
        <strain evidence="1 2">ZF390</strain>
    </source>
</reference>
<sequence length="81" mass="9249">MTNFVYVTQDNRLAFEDTGSWISIWRNGKEWGVPQGDWALRALINELIKLKEENIKLKSSQGIGAYTEAILIGGMNKNEYI</sequence>
<dbReference type="Proteomes" id="UP000516384">
    <property type="component" value="Chromosome"/>
</dbReference>
<evidence type="ECO:0000313" key="2">
    <source>
        <dbReference type="Proteomes" id="UP000516384"/>
    </source>
</evidence>
<dbReference type="AlphaFoldDB" id="A0A7H0Y2T7"/>
<gene>
    <name evidence="1" type="ORF">IAQ67_15995</name>
</gene>
<name>A0A7H0Y2T7_9BACL</name>